<evidence type="ECO:0000313" key="2">
    <source>
        <dbReference type="EMBL" id="VBA45931.1"/>
    </source>
</evidence>
<dbReference type="InterPro" id="IPR016039">
    <property type="entry name" value="Thiolase-like"/>
</dbReference>
<reference evidence="2 3" key="1">
    <citation type="submission" date="2018-09" db="EMBL/GenBank/DDBJ databases">
        <authorList>
            <person name="Tagini F."/>
        </authorList>
    </citation>
    <scope>NUCLEOTIDE SEQUENCE [LARGE SCALE GENOMIC DNA]</scope>
    <source>
        <strain evidence="2 3">MK13</strain>
    </source>
</reference>
<evidence type="ECO:0000256" key="1">
    <source>
        <dbReference type="SAM" id="MobiDB-lite"/>
    </source>
</evidence>
<organism evidence="2 3">
    <name type="scientific">Mycobacterium innocens</name>
    <dbReference type="NCBI Taxonomy" id="2341083"/>
    <lineage>
        <taxon>Bacteria</taxon>
        <taxon>Bacillati</taxon>
        <taxon>Actinomycetota</taxon>
        <taxon>Actinomycetes</taxon>
        <taxon>Mycobacteriales</taxon>
        <taxon>Mycobacteriaceae</taxon>
        <taxon>Mycobacterium</taxon>
    </lineage>
</organism>
<dbReference type="Proteomes" id="UP000267289">
    <property type="component" value="Unassembled WGS sequence"/>
</dbReference>
<sequence length="146" mass="15318">MTTQAPAVIVAAARTAIGTSRKGSLAAVGATQLAEPVITAAIERSDRGRTVSMTFSSPRCIGEVAIWPATPRSTSASPPSRDGGESAVRFQPDRSSAGLRPITAVMSRAVLAGGVESCSTAPVVRKRKPYRSGTNPDDWIDPWFSY</sequence>
<dbReference type="AlphaFoldDB" id="A0A498QL45"/>
<dbReference type="Gene3D" id="3.40.47.10">
    <property type="match status" value="1"/>
</dbReference>
<feature type="region of interest" description="Disordered" evidence="1">
    <location>
        <begin position="70"/>
        <end position="95"/>
    </location>
</feature>
<proteinExistence type="predicted"/>
<dbReference type="SUPFAM" id="SSF53901">
    <property type="entry name" value="Thiolase-like"/>
    <property type="match status" value="1"/>
</dbReference>
<protein>
    <submittedName>
        <fullName evidence="2">Uncharacterized protein</fullName>
    </submittedName>
</protein>
<dbReference type="EMBL" id="UPHQ01000309">
    <property type="protein sequence ID" value="VBA45931.1"/>
    <property type="molecule type" value="Genomic_DNA"/>
</dbReference>
<feature type="compositionally biased region" description="Low complexity" evidence="1">
    <location>
        <begin position="70"/>
        <end position="81"/>
    </location>
</feature>
<keyword evidence="3" id="KW-1185">Reference proteome</keyword>
<gene>
    <name evidence="2" type="ORF">LAUMK13_05565</name>
</gene>
<dbReference type="GO" id="GO:0016746">
    <property type="term" value="F:acyltransferase activity"/>
    <property type="evidence" value="ECO:0007669"/>
    <property type="project" value="InterPro"/>
</dbReference>
<accession>A0A498QL45</accession>
<evidence type="ECO:0000313" key="3">
    <source>
        <dbReference type="Proteomes" id="UP000267289"/>
    </source>
</evidence>
<name>A0A498QL45_9MYCO</name>